<dbReference type="OrthoDB" id="3239511at2759"/>
<accession>A0A8H6Z792</accession>
<comment type="caution">
    <text evidence="1">The sequence shown here is derived from an EMBL/GenBank/DDBJ whole genome shotgun (WGS) entry which is preliminary data.</text>
</comment>
<evidence type="ECO:0000313" key="1">
    <source>
        <dbReference type="EMBL" id="KAF7371641.1"/>
    </source>
</evidence>
<sequence>MWPLIKQYLQNNRLATEFNLRMSKFPRWRNLKHIHSPTTIEYSEGQTFVDILKCALPCLVQLLPANSCLVLLVCVMQKIQIILDLDVTTEKRLNYLRAVNSEYQKICEEVDRKHQKSLDFLKQHMLGHAVDIFRAKGTSRNTNTRIGEGFQQEVSALYKRTNGRNAEHQIARKDENEETMARLDMQVEMWRSSQDDDRDLKLIPSANAGVNPPWKLGSADARVSSHRLELEHSGKSQFCNFDKRLREHLAVHHPSHIVRPEERIEIEPCKLVRIDYQSTVNWKSATDILRCNPKFHGQPRYDSLIFSAQDDPLAMGQLELIFRCHLPGRVSLDLAMIRTYCGSSWKPKTRTDCPLREMNTGAMFISLEHVVRGALLCPIFGSPREAVYYVIDCIDGDMFLRLNPID</sequence>
<name>A0A8H6Z792_9AGAR</name>
<dbReference type="Proteomes" id="UP000620124">
    <property type="component" value="Unassembled WGS sequence"/>
</dbReference>
<gene>
    <name evidence="1" type="ORF">MVEN_00019800</name>
</gene>
<evidence type="ECO:0000313" key="2">
    <source>
        <dbReference type="Proteomes" id="UP000620124"/>
    </source>
</evidence>
<dbReference type="AlphaFoldDB" id="A0A8H6Z792"/>
<protein>
    <submittedName>
        <fullName evidence="1">Uncharacterized protein</fullName>
    </submittedName>
</protein>
<proteinExistence type="predicted"/>
<organism evidence="1 2">
    <name type="scientific">Mycena venus</name>
    <dbReference type="NCBI Taxonomy" id="2733690"/>
    <lineage>
        <taxon>Eukaryota</taxon>
        <taxon>Fungi</taxon>
        <taxon>Dikarya</taxon>
        <taxon>Basidiomycota</taxon>
        <taxon>Agaricomycotina</taxon>
        <taxon>Agaricomycetes</taxon>
        <taxon>Agaricomycetidae</taxon>
        <taxon>Agaricales</taxon>
        <taxon>Marasmiineae</taxon>
        <taxon>Mycenaceae</taxon>
        <taxon>Mycena</taxon>
    </lineage>
</organism>
<dbReference type="EMBL" id="JACAZI010000001">
    <property type="protein sequence ID" value="KAF7371641.1"/>
    <property type="molecule type" value="Genomic_DNA"/>
</dbReference>
<keyword evidence="2" id="KW-1185">Reference proteome</keyword>
<reference evidence="1" key="1">
    <citation type="submission" date="2020-05" db="EMBL/GenBank/DDBJ databases">
        <title>Mycena genomes resolve the evolution of fungal bioluminescence.</title>
        <authorList>
            <person name="Tsai I.J."/>
        </authorList>
    </citation>
    <scope>NUCLEOTIDE SEQUENCE</scope>
    <source>
        <strain evidence="1">CCC161011</strain>
    </source>
</reference>